<keyword evidence="14" id="KW-1185">Reference proteome</keyword>
<dbReference type="InterPro" id="IPR001245">
    <property type="entry name" value="Ser-Thr/Tyr_kinase_cat_dom"/>
</dbReference>
<evidence type="ECO:0000313" key="13">
    <source>
        <dbReference type="EMBL" id="GKV09935.1"/>
    </source>
</evidence>
<dbReference type="AlphaFoldDB" id="A0AAV5JD52"/>
<dbReference type="Gene3D" id="3.30.200.20">
    <property type="entry name" value="Phosphorylase Kinase, domain 1"/>
    <property type="match status" value="1"/>
</dbReference>
<feature type="domain" description="Protein kinase" evidence="12">
    <location>
        <begin position="425"/>
        <end position="688"/>
    </location>
</feature>
<comment type="catalytic activity">
    <reaction evidence="9">
        <text>L-seryl-[protein] + ATP = O-phospho-L-seryl-[protein] + ADP + H(+)</text>
        <dbReference type="Rhea" id="RHEA:17989"/>
        <dbReference type="Rhea" id="RHEA-COMP:9863"/>
        <dbReference type="Rhea" id="RHEA-COMP:11604"/>
        <dbReference type="ChEBI" id="CHEBI:15378"/>
        <dbReference type="ChEBI" id="CHEBI:29999"/>
        <dbReference type="ChEBI" id="CHEBI:30616"/>
        <dbReference type="ChEBI" id="CHEBI:83421"/>
        <dbReference type="ChEBI" id="CHEBI:456216"/>
        <dbReference type="EC" id="2.7.11.1"/>
    </reaction>
</comment>
<evidence type="ECO:0000256" key="2">
    <source>
        <dbReference type="ARBA" id="ARBA00022527"/>
    </source>
</evidence>
<dbReference type="FunFam" id="3.30.200.20:FF:000162">
    <property type="entry name" value="Adenine nucleotide alpha hydrolase-like domain kinase"/>
    <property type="match status" value="1"/>
</dbReference>
<dbReference type="InterPro" id="IPR014729">
    <property type="entry name" value="Rossmann-like_a/b/a_fold"/>
</dbReference>
<keyword evidence="3" id="KW-0808">Transferase</keyword>
<dbReference type="Gene3D" id="3.40.50.620">
    <property type="entry name" value="HUPs"/>
    <property type="match status" value="1"/>
</dbReference>
<dbReference type="GO" id="GO:0061630">
    <property type="term" value="F:ubiquitin protein ligase activity"/>
    <property type="evidence" value="ECO:0007669"/>
    <property type="project" value="UniProtKB-EC"/>
</dbReference>
<keyword evidence="2" id="KW-0723">Serine/threonine-protein kinase</keyword>
<evidence type="ECO:0000256" key="4">
    <source>
        <dbReference type="ARBA" id="ARBA00022741"/>
    </source>
</evidence>
<evidence type="ECO:0000256" key="3">
    <source>
        <dbReference type="ARBA" id="ARBA00022679"/>
    </source>
</evidence>
<feature type="region of interest" description="Disordered" evidence="11">
    <location>
        <begin position="705"/>
        <end position="742"/>
    </location>
</feature>
<comment type="caution">
    <text evidence="13">The sequence shown here is derived from an EMBL/GenBank/DDBJ whole genome shotgun (WGS) entry which is preliminary data.</text>
</comment>
<dbReference type="GO" id="GO:0005524">
    <property type="term" value="F:ATP binding"/>
    <property type="evidence" value="ECO:0007669"/>
    <property type="project" value="UniProtKB-KW"/>
</dbReference>
<keyword evidence="5" id="KW-0418">Kinase</keyword>
<reference evidence="13 14" key="1">
    <citation type="journal article" date="2021" name="Commun. Biol.">
        <title>The genome of Shorea leprosula (Dipterocarpaceae) highlights the ecological relevance of drought in aseasonal tropical rainforests.</title>
        <authorList>
            <person name="Ng K.K.S."/>
            <person name="Kobayashi M.J."/>
            <person name="Fawcett J.A."/>
            <person name="Hatakeyama M."/>
            <person name="Paape T."/>
            <person name="Ng C.H."/>
            <person name="Ang C.C."/>
            <person name="Tnah L.H."/>
            <person name="Lee C.T."/>
            <person name="Nishiyama T."/>
            <person name="Sese J."/>
            <person name="O'Brien M.J."/>
            <person name="Copetti D."/>
            <person name="Mohd Noor M.I."/>
            <person name="Ong R.C."/>
            <person name="Putra M."/>
            <person name="Sireger I.Z."/>
            <person name="Indrioko S."/>
            <person name="Kosugi Y."/>
            <person name="Izuno A."/>
            <person name="Isagi Y."/>
            <person name="Lee S.L."/>
            <person name="Shimizu K.K."/>
        </authorList>
    </citation>
    <scope>NUCLEOTIDE SEQUENCE [LARGE SCALE GENOMIC DNA]</scope>
    <source>
        <strain evidence="13">214</strain>
    </source>
</reference>
<keyword evidence="4" id="KW-0547">Nucleotide-binding</keyword>
<evidence type="ECO:0000256" key="6">
    <source>
        <dbReference type="ARBA" id="ARBA00022786"/>
    </source>
</evidence>
<evidence type="ECO:0000313" key="14">
    <source>
        <dbReference type="Proteomes" id="UP001054252"/>
    </source>
</evidence>
<dbReference type="InterPro" id="IPR000719">
    <property type="entry name" value="Prot_kinase_dom"/>
</dbReference>
<feature type="region of interest" description="Disordered" evidence="11">
    <location>
        <begin position="230"/>
        <end position="271"/>
    </location>
</feature>
<dbReference type="InterPro" id="IPR006016">
    <property type="entry name" value="UspA"/>
</dbReference>
<evidence type="ECO:0000256" key="9">
    <source>
        <dbReference type="ARBA" id="ARBA00048679"/>
    </source>
</evidence>
<dbReference type="Gene3D" id="1.10.510.10">
    <property type="entry name" value="Transferase(Phosphotransferase) domain 1"/>
    <property type="match status" value="1"/>
</dbReference>
<dbReference type="InterPro" id="IPR011009">
    <property type="entry name" value="Kinase-like_dom_sf"/>
</dbReference>
<feature type="coiled-coil region" evidence="10">
    <location>
        <begin position="351"/>
        <end position="397"/>
    </location>
</feature>
<dbReference type="InterPro" id="IPR008271">
    <property type="entry name" value="Ser/Thr_kinase_AS"/>
</dbReference>
<sequence length="742" mass="82471">MALLRSASSMAEEGSVLTAIAIDKDKNSQCAVKWAVDNLLTGNSSQIILVHVRNQSLHPYDFEVSPKEGRPPTEAEFNQFFLPFRGFCARKGIEAKEVVLHDIDIASAIVDYGIHNSINNIVVGASSHNSFIRKFRNADVPASLLKSAPESCAVYVISKGKIQSSRLAAQAQTPTSGTTKIKGQSLKGFRTYSKLAPDSPRVEEMDLGVLSHRGRSDSLKVSPSTKFKLIDEIPSPPLSLGSQTSESLDRDSLSDGNDMPGPPSFPSTTDASGEKLEFTLKSSTSLSRQNPQYLEAEMRRLRNELKQSMELYNLVSKEAAASKQRARQLREWKAAEECKLEQARLAEGAALALAEAERQKTKAAMEEEQTAQLLADLEAQKRQLAEMKAKREANETKRALDRLAYKKAMYRKYSINEIEIATDYFADSHKIGEGGYGPVFRATLHHTPVAIKVLRPDMSQGQKQFQQEVEVLSCMRHPHLVLLLGACPEYGCLIYEYMENGSLEDRLFRKDNTPSISWKTRFRIAAEIATGLNFLHQTKPEPLVHRDLKPGNILLDQNYVSKISDVGLARLVPPSVADSVTQYRLTAAAGTFFYIDPEYQQTGMLGVKSDLYSLGVVLLQIITARRPVGLTIQVREAIEKGNLQEVLDPTVPDWPIEEALSLAKLGLQCCELRKRDRPNLASVVLPELNHLRDLGSENEATISEKTMHEQHSCNSVPEMETHSNSVPEFESHSNQEGHEEES</sequence>
<evidence type="ECO:0000256" key="8">
    <source>
        <dbReference type="ARBA" id="ARBA00047899"/>
    </source>
</evidence>
<dbReference type="Pfam" id="PF00582">
    <property type="entry name" value="Usp"/>
    <property type="match status" value="1"/>
</dbReference>
<comment type="catalytic activity">
    <reaction evidence="1">
        <text>S-ubiquitinyl-[E2 ubiquitin-conjugating enzyme]-L-cysteine + [acceptor protein]-L-lysine = [E2 ubiquitin-conjugating enzyme]-L-cysteine + N(6)-ubiquitinyl-[acceptor protein]-L-lysine.</text>
        <dbReference type="EC" id="2.3.2.27"/>
    </reaction>
</comment>
<feature type="compositionally biased region" description="Basic and acidic residues" evidence="11">
    <location>
        <begin position="729"/>
        <end position="742"/>
    </location>
</feature>
<name>A0AAV5JD52_9ROSI</name>
<keyword evidence="6" id="KW-0833">Ubl conjugation pathway</keyword>
<evidence type="ECO:0000256" key="11">
    <source>
        <dbReference type="SAM" id="MobiDB-lite"/>
    </source>
</evidence>
<comment type="catalytic activity">
    <reaction evidence="8">
        <text>L-threonyl-[protein] + ATP = O-phospho-L-threonyl-[protein] + ADP + H(+)</text>
        <dbReference type="Rhea" id="RHEA:46608"/>
        <dbReference type="Rhea" id="RHEA-COMP:11060"/>
        <dbReference type="Rhea" id="RHEA-COMP:11605"/>
        <dbReference type="ChEBI" id="CHEBI:15378"/>
        <dbReference type="ChEBI" id="CHEBI:30013"/>
        <dbReference type="ChEBI" id="CHEBI:30616"/>
        <dbReference type="ChEBI" id="CHEBI:61977"/>
        <dbReference type="ChEBI" id="CHEBI:456216"/>
        <dbReference type="EC" id="2.7.11.1"/>
    </reaction>
</comment>
<dbReference type="Pfam" id="PF07714">
    <property type="entry name" value="PK_Tyr_Ser-Thr"/>
    <property type="match status" value="1"/>
</dbReference>
<keyword evidence="10" id="KW-0175">Coiled coil</keyword>
<dbReference type="PROSITE" id="PS00108">
    <property type="entry name" value="PROTEIN_KINASE_ST"/>
    <property type="match status" value="1"/>
</dbReference>
<gene>
    <name evidence="13" type="ORF">SLEP1_g21368</name>
</gene>
<evidence type="ECO:0000256" key="1">
    <source>
        <dbReference type="ARBA" id="ARBA00000900"/>
    </source>
</evidence>
<evidence type="ECO:0000259" key="12">
    <source>
        <dbReference type="PROSITE" id="PS50011"/>
    </source>
</evidence>
<accession>A0AAV5JD52</accession>
<dbReference type="FunFam" id="1.10.510.10:FF:001023">
    <property type="entry name" value="Os07g0541700 protein"/>
    <property type="match status" value="1"/>
</dbReference>
<dbReference type="SUPFAM" id="SSF52402">
    <property type="entry name" value="Adenine nucleotide alpha hydrolases-like"/>
    <property type="match status" value="1"/>
</dbReference>
<dbReference type="SMART" id="SM00220">
    <property type="entry name" value="S_TKc"/>
    <property type="match status" value="1"/>
</dbReference>
<dbReference type="SUPFAM" id="SSF56112">
    <property type="entry name" value="Protein kinase-like (PK-like)"/>
    <property type="match status" value="1"/>
</dbReference>
<dbReference type="CDD" id="cd01989">
    <property type="entry name" value="USP_STK_Ubox_N"/>
    <property type="match status" value="1"/>
</dbReference>
<evidence type="ECO:0000256" key="10">
    <source>
        <dbReference type="SAM" id="Coils"/>
    </source>
</evidence>
<dbReference type="EMBL" id="BPVZ01000031">
    <property type="protein sequence ID" value="GKV09935.1"/>
    <property type="molecule type" value="Genomic_DNA"/>
</dbReference>
<dbReference type="PANTHER" id="PTHR45647">
    <property type="entry name" value="OS02G0152300 PROTEIN"/>
    <property type="match status" value="1"/>
</dbReference>
<dbReference type="GO" id="GO:0004674">
    <property type="term" value="F:protein serine/threonine kinase activity"/>
    <property type="evidence" value="ECO:0007669"/>
    <property type="project" value="UniProtKB-KW"/>
</dbReference>
<evidence type="ECO:0000256" key="5">
    <source>
        <dbReference type="ARBA" id="ARBA00022777"/>
    </source>
</evidence>
<keyword evidence="7" id="KW-0067">ATP-binding</keyword>
<evidence type="ECO:0000256" key="7">
    <source>
        <dbReference type="ARBA" id="ARBA00022840"/>
    </source>
</evidence>
<proteinExistence type="predicted"/>
<protein>
    <recommendedName>
        <fullName evidence="12">Protein kinase domain-containing protein</fullName>
    </recommendedName>
</protein>
<dbReference type="PANTHER" id="PTHR45647:SF51">
    <property type="entry name" value="PROTEIN KINASE SUPERFAMILY PROTEIN"/>
    <property type="match status" value="1"/>
</dbReference>
<organism evidence="13 14">
    <name type="scientific">Rubroshorea leprosula</name>
    <dbReference type="NCBI Taxonomy" id="152421"/>
    <lineage>
        <taxon>Eukaryota</taxon>
        <taxon>Viridiplantae</taxon>
        <taxon>Streptophyta</taxon>
        <taxon>Embryophyta</taxon>
        <taxon>Tracheophyta</taxon>
        <taxon>Spermatophyta</taxon>
        <taxon>Magnoliopsida</taxon>
        <taxon>eudicotyledons</taxon>
        <taxon>Gunneridae</taxon>
        <taxon>Pentapetalae</taxon>
        <taxon>rosids</taxon>
        <taxon>malvids</taxon>
        <taxon>Malvales</taxon>
        <taxon>Dipterocarpaceae</taxon>
        <taxon>Rubroshorea</taxon>
    </lineage>
</organism>
<dbReference type="PROSITE" id="PS50011">
    <property type="entry name" value="PROTEIN_KINASE_DOM"/>
    <property type="match status" value="1"/>
</dbReference>
<dbReference type="Proteomes" id="UP001054252">
    <property type="component" value="Unassembled WGS sequence"/>
</dbReference>
<dbReference type="InterPro" id="IPR051348">
    <property type="entry name" value="U-box_ubiquitin_ligases"/>
</dbReference>